<evidence type="ECO:0000313" key="1">
    <source>
        <dbReference type="EMBL" id="QIV95230.1"/>
    </source>
</evidence>
<gene>
    <name evidence="1" type="ORF">E3E15_07665</name>
</gene>
<dbReference type="AlphaFoldDB" id="A0A6M3HVT8"/>
<evidence type="ECO:0000313" key="2">
    <source>
        <dbReference type="Proteomes" id="UP000503320"/>
    </source>
</evidence>
<organism evidence="1 2">
    <name type="scientific">Allofrancisella frigidaquae</name>
    <dbReference type="NCBI Taxonomy" id="1085644"/>
    <lineage>
        <taxon>Bacteria</taxon>
        <taxon>Pseudomonadati</taxon>
        <taxon>Pseudomonadota</taxon>
        <taxon>Gammaproteobacteria</taxon>
        <taxon>Thiotrichales</taxon>
        <taxon>Francisellaceae</taxon>
        <taxon>Allofrancisella</taxon>
    </lineage>
</organism>
<reference evidence="1 2" key="1">
    <citation type="submission" date="2019-03" db="EMBL/GenBank/DDBJ databases">
        <title>Complete Genome Sequence of Allofrancisella frigidaquae Strain SYSU 10HL1970 Isolated from Water-Cooling Systems in China.</title>
        <authorList>
            <person name="Ohrman C."/>
            <person name="Uneklint I."/>
            <person name="Sjodin A."/>
        </authorList>
    </citation>
    <scope>NUCLEOTIDE SEQUENCE [LARGE SCALE GENOMIC DNA]</scope>
    <source>
        <strain evidence="1 2">SYSU 10HL1970</strain>
    </source>
</reference>
<dbReference type="Proteomes" id="UP000503320">
    <property type="component" value="Chromosome"/>
</dbReference>
<dbReference type="KEGG" id="afri:E3E15_07665"/>
<dbReference type="RefSeq" id="WP_172107190.1">
    <property type="nucleotide sequence ID" value="NZ_CP038017.1"/>
</dbReference>
<sequence>MIKLISIEAVKKAFLKGIDSFTGLYAIQNNKNHVNLAIGNLMLNIKGQGVHINEITTIELEKANRIKAILNRDSDEELKKLFIGLGRRLNQISQDKCKRCFITTHYSFIALSVFHYASIIDPKYLEVNNNVSVLDFYDMERLLAYYLTPDTRHKKVILKLFNVIGNTLMNINTSLYEESFLDQLYLDQISESEKLWAFICQSDSSLKTQAKDFLDYKSFKKFSDLGKKMLKEKSFRDFNSGRIAEFREVPEDTDLFIKLDELFLNTRDILKGVDNICNGILAYELKFKQNTTNLHSTAALLKGFRETYISGEAIMQRDTLSHLISKGIAFGMLKPVLSSSIIALLITSITGKTLNISFNSPYYGAWNRHGITGQIRGFLLKNYLEMFSIFIENHLYFVLSQAENFNIPMLTVNKLCLFGNDFIKKFTSFYKGCLELLPNKKQKGSLYFYLKMYAGITPDGQFTFEPDFEKIEAWDKSKLPKVYRDI</sequence>
<name>A0A6M3HVT8_9GAMM</name>
<accession>A0A6M3HVT8</accession>
<keyword evidence="2" id="KW-1185">Reference proteome</keyword>
<proteinExistence type="predicted"/>
<dbReference type="EMBL" id="CP038017">
    <property type="protein sequence ID" value="QIV95230.1"/>
    <property type="molecule type" value="Genomic_DNA"/>
</dbReference>
<protein>
    <submittedName>
        <fullName evidence="1">Uncharacterized protein</fullName>
    </submittedName>
</protein>